<dbReference type="VEuPathDB" id="FungiDB:MGL_2167"/>
<dbReference type="OMA" id="VLHHTDY"/>
<dbReference type="InterPro" id="IPR049362">
    <property type="entry name" value="TTI1_rpt"/>
</dbReference>
<dbReference type="KEGG" id="mgl:MGL_2167"/>
<dbReference type="PANTHER" id="PTHR18460:SF3">
    <property type="entry name" value="TELO2-INTERACTING PROTEIN 1 HOMOLOG"/>
    <property type="match status" value="1"/>
</dbReference>
<evidence type="ECO:0000259" key="3">
    <source>
        <dbReference type="Pfam" id="PF24181"/>
    </source>
</evidence>
<comment type="caution">
    <text evidence="4">The sequence shown here is derived from an EMBL/GenBank/DDBJ whole genome shotgun (WGS) entry which is preliminary data.</text>
</comment>
<keyword evidence="2" id="KW-0472">Membrane</keyword>
<dbReference type="RefSeq" id="XP_001730713.1">
    <property type="nucleotide sequence ID" value="XM_001730661.1"/>
</dbReference>
<proteinExistence type="predicted"/>
<name>A8Q286_MALGO</name>
<dbReference type="STRING" id="425265.A8Q286"/>
<evidence type="ECO:0000313" key="4">
    <source>
        <dbReference type="EMBL" id="EDP43499.1"/>
    </source>
</evidence>
<dbReference type="InterPro" id="IPR016024">
    <property type="entry name" value="ARM-type_fold"/>
</dbReference>
<dbReference type="InterPro" id="IPR052587">
    <property type="entry name" value="TELO2-interacting_protein_1"/>
</dbReference>
<dbReference type="OrthoDB" id="49511at2759"/>
<dbReference type="InterPro" id="IPR057567">
    <property type="entry name" value="TPR_TTI1_C"/>
</dbReference>
<dbReference type="PANTHER" id="PTHR18460">
    <property type="entry name" value="TEL2 INTERACTING PROTEIN 1 TTI1 FAMILY MEMBER"/>
    <property type="match status" value="1"/>
</dbReference>
<feature type="domain" description="TTI1 C-terminal TPR" evidence="3">
    <location>
        <begin position="222"/>
        <end position="372"/>
    </location>
</feature>
<feature type="region of interest" description="Disordered" evidence="1">
    <location>
        <begin position="224"/>
        <end position="251"/>
    </location>
</feature>
<feature type="transmembrane region" description="Helical" evidence="2">
    <location>
        <begin position="28"/>
        <end position="54"/>
    </location>
</feature>
<evidence type="ECO:0000256" key="1">
    <source>
        <dbReference type="SAM" id="MobiDB-lite"/>
    </source>
</evidence>
<sequence>MTQRAAPEKLRIERARERYLKIRDHCDAISLCVLASAVSLLGVSCRPLLLHILYPVLGALGRRSELVRRAAQYALECMADACAYPDVRSCVLHHTDYVLGAASHRLVSGLRTELYAGVTIDSIEPAPTTGLMSARAAPWVLVQIIEMLGIEALPWVEDAVEEVLTALDQFHGHEDVCDGLLAVLARLVAVMAPVQSMNPTPAPRSSDAIEEFRLWIQRSTSTANDLAEAPANTKVPDQNTNEDPNPPPDRLQTVVSDILARCVPFLSHVDAHLRVRALDMLRDGVKTLAPQNRTAELYPVLDRAWPLILTRLGTSFSSAGLQSENDLNVWIHATMLVSAVGQCASDGFGRRILKDVWPRWNTMLHDQRGIGKPKHARISYAALLPNNTPAAAQREQHATRIGLYDEHATNGRIFYPCR</sequence>
<protein>
    <recommendedName>
        <fullName evidence="3">TTI1 C-terminal TPR domain-containing protein</fullName>
    </recommendedName>
</protein>
<organism evidence="4 5">
    <name type="scientific">Malassezia globosa (strain ATCC MYA-4612 / CBS 7966)</name>
    <name type="common">Dandruff-associated fungus</name>
    <dbReference type="NCBI Taxonomy" id="425265"/>
    <lineage>
        <taxon>Eukaryota</taxon>
        <taxon>Fungi</taxon>
        <taxon>Dikarya</taxon>
        <taxon>Basidiomycota</taxon>
        <taxon>Ustilaginomycotina</taxon>
        <taxon>Malasseziomycetes</taxon>
        <taxon>Malasseziales</taxon>
        <taxon>Malasseziaceae</taxon>
        <taxon>Malassezia</taxon>
    </lineage>
</organism>
<dbReference type="InParanoid" id="A8Q286"/>
<reference evidence="4 5" key="1">
    <citation type="journal article" date="2007" name="Proc. Natl. Acad. Sci. U.S.A.">
        <title>Dandruff-associated Malassezia genomes reveal convergent and divergent virulence traits shared with plant and human fungal pathogens.</title>
        <authorList>
            <person name="Xu J."/>
            <person name="Saunders C.W."/>
            <person name="Hu P."/>
            <person name="Grant R.A."/>
            <person name="Boekhout T."/>
            <person name="Kuramae E.E."/>
            <person name="Kronstad J.W."/>
            <person name="Deangelis Y.M."/>
            <person name="Reeder N.L."/>
            <person name="Johnstone K.R."/>
            <person name="Leland M."/>
            <person name="Fieno A.M."/>
            <person name="Begley W.M."/>
            <person name="Sun Y."/>
            <person name="Lacey M.P."/>
            <person name="Chaudhary T."/>
            <person name="Keough T."/>
            <person name="Chu L."/>
            <person name="Sears R."/>
            <person name="Yuan B."/>
            <person name="Dawson T.L.Jr."/>
        </authorList>
    </citation>
    <scope>NUCLEOTIDE SEQUENCE [LARGE SCALE GENOMIC DNA]</scope>
    <source>
        <strain evidence="5">ATCC MYA-4612 / CBS 7966</strain>
    </source>
</reference>
<gene>
    <name evidence="4" type="ORF">MGL_2167</name>
</gene>
<dbReference type="Proteomes" id="UP000008837">
    <property type="component" value="Unassembled WGS sequence"/>
</dbReference>
<keyword evidence="2" id="KW-1133">Transmembrane helix</keyword>
<dbReference type="SUPFAM" id="SSF48371">
    <property type="entry name" value="ARM repeat"/>
    <property type="match status" value="1"/>
</dbReference>
<dbReference type="GO" id="GO:0005737">
    <property type="term" value="C:cytoplasm"/>
    <property type="evidence" value="ECO:0007669"/>
    <property type="project" value="TreeGrafter"/>
</dbReference>
<evidence type="ECO:0000313" key="5">
    <source>
        <dbReference type="Proteomes" id="UP000008837"/>
    </source>
</evidence>
<dbReference type="Pfam" id="PF24181">
    <property type="entry name" value="TPR_TTI1_C"/>
    <property type="match status" value="1"/>
</dbReference>
<accession>A8Q286</accession>
<keyword evidence="5" id="KW-1185">Reference proteome</keyword>
<dbReference type="EMBL" id="AAYY01000007">
    <property type="protein sequence ID" value="EDP43499.1"/>
    <property type="molecule type" value="Genomic_DNA"/>
</dbReference>
<keyword evidence="2" id="KW-0812">Transmembrane</keyword>
<evidence type="ECO:0000256" key="2">
    <source>
        <dbReference type="SAM" id="Phobius"/>
    </source>
</evidence>
<dbReference type="Pfam" id="PF21547">
    <property type="entry name" value="TTI1"/>
    <property type="match status" value="1"/>
</dbReference>
<dbReference type="GeneID" id="5855019"/>
<dbReference type="AlphaFoldDB" id="A8Q286"/>